<feature type="compositionally biased region" description="Basic and acidic residues" evidence="1">
    <location>
        <begin position="1"/>
        <end position="12"/>
    </location>
</feature>
<evidence type="ECO:0000313" key="3">
    <source>
        <dbReference type="EMBL" id="AUZ86643.1"/>
    </source>
</evidence>
<feature type="domain" description="N-acetyltransferase" evidence="2">
    <location>
        <begin position="237"/>
        <end position="323"/>
    </location>
</feature>
<dbReference type="InterPro" id="IPR031165">
    <property type="entry name" value="GNAT_YJDJ"/>
</dbReference>
<dbReference type="AlphaFoldDB" id="A0A2L0UBJ9"/>
<dbReference type="InterPro" id="IPR016181">
    <property type="entry name" value="Acyl_CoA_acyltransferase"/>
</dbReference>
<feature type="region of interest" description="Disordered" evidence="1">
    <location>
        <begin position="129"/>
        <end position="162"/>
    </location>
</feature>
<dbReference type="SUPFAM" id="SSF55729">
    <property type="entry name" value="Acyl-CoA N-acyltransferases (Nat)"/>
    <property type="match status" value="1"/>
</dbReference>
<dbReference type="Proteomes" id="UP000239187">
    <property type="component" value="Chromosome"/>
</dbReference>
<evidence type="ECO:0000259" key="2">
    <source>
        <dbReference type="PROSITE" id="PS51729"/>
    </source>
</evidence>
<proteinExistence type="predicted"/>
<dbReference type="EMBL" id="CP024915">
    <property type="protein sequence ID" value="AUZ86643.1"/>
    <property type="molecule type" value="Genomic_DNA"/>
</dbReference>
<evidence type="ECO:0000256" key="1">
    <source>
        <dbReference type="SAM" id="MobiDB-lite"/>
    </source>
</evidence>
<sequence>MERSVDDARHGVDSPTTCQMLPRHLSARGVPVGVKRTDAGSSSGRGVPSPVPTVCAVIPDPPVLVLIGSTIGHVFDFRESAVPKGRKTRPGKILGVGGATVAPPRSSRGPRPDHHRILMTDISILSGITGASAGEPRSADPEPAPLLALLPEPFDDAPPTKREREALSMASVLDGGDLTVVPLAELRVLANAMFRSLDTDAPPRWASERYGAVVDEIERRMGRIAAQRGASVRRVFRDSPVGSRFELYFDGYLAAYLRYSIRAGRLTLRAVVENAGFEGRGLDRVLMRGAMLDAHRRRIDVIPGCAPAREFLERNPQYLALARGPRRRDDPRR</sequence>
<organism evidence="3 4">
    <name type="scientific">Arthrobacter agilis</name>
    <dbReference type="NCBI Taxonomy" id="37921"/>
    <lineage>
        <taxon>Bacteria</taxon>
        <taxon>Bacillati</taxon>
        <taxon>Actinomycetota</taxon>
        <taxon>Actinomycetes</taxon>
        <taxon>Micrococcales</taxon>
        <taxon>Micrococcaceae</taxon>
        <taxon>Arthrobacter</taxon>
    </lineage>
</organism>
<dbReference type="Pfam" id="PF14542">
    <property type="entry name" value="Acetyltransf_CG"/>
    <property type="match status" value="1"/>
</dbReference>
<accession>A0A2L0UBJ9</accession>
<dbReference type="PROSITE" id="PS51729">
    <property type="entry name" value="GNAT_YJDJ"/>
    <property type="match status" value="1"/>
</dbReference>
<gene>
    <name evidence="3" type="ORF">CVO76_02565</name>
</gene>
<name>A0A2L0UBJ9_9MICC</name>
<dbReference type="Gene3D" id="3.40.630.30">
    <property type="match status" value="1"/>
</dbReference>
<feature type="region of interest" description="Disordered" evidence="1">
    <location>
        <begin position="1"/>
        <end position="31"/>
    </location>
</feature>
<reference evidence="3 4" key="1">
    <citation type="submission" date="2017-11" db="EMBL/GenBank/DDBJ databases">
        <title>Draft genome of Arthrobacter agilis strain UMCV2, a plant growth-promoting rhizobacterium and biocontrol capacity of phytopathogenic fungi.</title>
        <authorList>
            <person name="Martinez-Camara R."/>
            <person name="Santoyo G."/>
            <person name="Moreno-Hagelsieb G."/>
            <person name="Valencia-Cantero E."/>
        </authorList>
    </citation>
    <scope>NUCLEOTIDE SEQUENCE [LARGE SCALE GENOMIC DNA]</scope>
    <source>
        <strain evidence="3 4">UMCV2</strain>
    </source>
</reference>
<protein>
    <recommendedName>
        <fullName evidence="2">N-acetyltransferase domain-containing protein</fullName>
    </recommendedName>
</protein>
<feature type="region of interest" description="Disordered" evidence="1">
    <location>
        <begin position="86"/>
        <end position="114"/>
    </location>
</feature>
<evidence type="ECO:0000313" key="4">
    <source>
        <dbReference type="Proteomes" id="UP000239187"/>
    </source>
</evidence>